<dbReference type="InterPro" id="IPR008160">
    <property type="entry name" value="Collagen"/>
</dbReference>
<name>A0A481ZAR4_9VIRU</name>
<gene>
    <name evidence="2" type="ORF">LCPAC304_00670</name>
</gene>
<evidence type="ECO:0000256" key="1">
    <source>
        <dbReference type="SAM" id="MobiDB-lite"/>
    </source>
</evidence>
<feature type="region of interest" description="Disordered" evidence="1">
    <location>
        <begin position="1"/>
        <end position="26"/>
    </location>
</feature>
<reference evidence="2" key="1">
    <citation type="journal article" date="2019" name="MBio">
        <title>Virus Genomes from Deep Sea Sediments Expand the Ocean Megavirome and Support Independent Origins of Viral Gigantism.</title>
        <authorList>
            <person name="Backstrom D."/>
            <person name="Yutin N."/>
            <person name="Jorgensen S.L."/>
            <person name="Dharamshi J."/>
            <person name="Homa F."/>
            <person name="Zaremba-Niedwiedzka K."/>
            <person name="Spang A."/>
            <person name="Wolf Y.I."/>
            <person name="Koonin E.V."/>
            <person name="Ettema T.J."/>
        </authorList>
    </citation>
    <scope>NUCLEOTIDE SEQUENCE</scope>
</reference>
<protein>
    <submittedName>
        <fullName evidence="2">Collagen triple helix repeat protein</fullName>
    </submittedName>
</protein>
<accession>A0A481ZAR4</accession>
<evidence type="ECO:0000313" key="2">
    <source>
        <dbReference type="EMBL" id="QBK91741.1"/>
    </source>
</evidence>
<dbReference type="EMBL" id="MK500565">
    <property type="protein sequence ID" value="QBK91741.1"/>
    <property type="molecule type" value="Genomic_DNA"/>
</dbReference>
<proteinExistence type="predicted"/>
<dbReference type="Pfam" id="PF01391">
    <property type="entry name" value="Collagen"/>
    <property type="match status" value="1"/>
</dbReference>
<organism evidence="2">
    <name type="scientific">Pithovirus LCPAC304</name>
    <dbReference type="NCBI Taxonomy" id="2506594"/>
    <lineage>
        <taxon>Viruses</taxon>
        <taxon>Pithoviruses</taxon>
    </lineage>
</organism>
<sequence length="210" mass="22640">MKGIVGKDGIKGVKGHPGPAGQQGQVGKIGVLGNNGKDGVPGPKGPAGQPGVKGVVNNNFNLYVFKFWKSNNIFNEIVEQPTPESPARTDFDDLGNVELSYASNEEFADLLTGVKVSKDTPNLQFFVYLDFGNIVVPERFFGIFPGYKIDNVPDPFLQTRNIVTTSESAASGTLFKITFTFATLGDFTAYLSRGVIFSINARWAVIALTI</sequence>
<keyword evidence="2" id="KW-0176">Collagen</keyword>